<dbReference type="AlphaFoldDB" id="A0A4J2CG72"/>
<name>A0A4J2CG72_STREE</name>
<dbReference type="EMBL" id="CAATHZ010000013">
    <property type="protein sequence ID" value="VNQ40535.1"/>
    <property type="molecule type" value="Genomic_DNA"/>
</dbReference>
<sequence length="65" mass="7655">MYCPPKVRFFLSNFWGAVHKNLDSMRFIVGRFILFENLFKPGQFHLAVDMVTDFVSSIHNLKTVF</sequence>
<accession>A0A4J2CG72</accession>
<evidence type="ECO:0000313" key="1">
    <source>
        <dbReference type="EMBL" id="VNQ40535.1"/>
    </source>
</evidence>
<proteinExistence type="predicted"/>
<protein>
    <submittedName>
        <fullName evidence="1">Uncharacterized protein</fullName>
    </submittedName>
</protein>
<gene>
    <name evidence="1" type="ORF">SAMEA2696417_01716</name>
</gene>
<organism evidence="1">
    <name type="scientific">Streptococcus pneumoniae</name>
    <dbReference type="NCBI Taxonomy" id="1313"/>
    <lineage>
        <taxon>Bacteria</taxon>
        <taxon>Bacillati</taxon>
        <taxon>Bacillota</taxon>
        <taxon>Bacilli</taxon>
        <taxon>Lactobacillales</taxon>
        <taxon>Streptococcaceae</taxon>
        <taxon>Streptococcus</taxon>
    </lineage>
</organism>
<reference evidence="1" key="1">
    <citation type="submission" date="2019-04" db="EMBL/GenBank/DDBJ databases">
        <authorList>
            <consortium name="Pathogen Informatics"/>
        </authorList>
    </citation>
    <scope>NUCLEOTIDE SEQUENCE</scope>
    <source>
        <strain evidence="1">GPSC47</strain>
    </source>
</reference>